<feature type="non-terminal residue" evidence="1">
    <location>
        <position position="1"/>
    </location>
</feature>
<reference evidence="1" key="1">
    <citation type="submission" date="2021-06" db="EMBL/GenBank/DDBJ databases">
        <authorList>
            <person name="Kallberg Y."/>
            <person name="Tangrot J."/>
            <person name="Rosling A."/>
        </authorList>
    </citation>
    <scope>NUCLEOTIDE SEQUENCE</scope>
    <source>
        <strain evidence="1">CL356</strain>
    </source>
</reference>
<dbReference type="Proteomes" id="UP000789525">
    <property type="component" value="Unassembled WGS sequence"/>
</dbReference>
<protein>
    <submittedName>
        <fullName evidence="1">27_t:CDS:1</fullName>
    </submittedName>
</protein>
<keyword evidence="2" id="KW-1185">Reference proteome</keyword>
<sequence>LRRAVLHPSLIASKDESTSTLDRSGEVGVDELISRYLRGTGDVDVSNGTTEPSFAQLNLEALRSREEQECPLNQDSPLILDAETVSSVIFNDVWNERNKAIALFVNELIEVLRTKRKTKGSAVSDSSPEPEGLDSLPLDNKEEPLDLDGMVAAEDASRREAEEEGEASVK</sequence>
<evidence type="ECO:0000313" key="2">
    <source>
        <dbReference type="Proteomes" id="UP000789525"/>
    </source>
</evidence>
<accession>A0ACA9QXV0</accession>
<dbReference type="EMBL" id="CAJVPT010063577">
    <property type="protein sequence ID" value="CAG8768851.1"/>
    <property type="molecule type" value="Genomic_DNA"/>
</dbReference>
<comment type="caution">
    <text evidence="1">The sequence shown here is derived from an EMBL/GenBank/DDBJ whole genome shotgun (WGS) entry which is preliminary data.</text>
</comment>
<gene>
    <name evidence="1" type="ORF">ACOLOM_LOCUS13637</name>
</gene>
<evidence type="ECO:0000313" key="1">
    <source>
        <dbReference type="EMBL" id="CAG8768851.1"/>
    </source>
</evidence>
<name>A0ACA9QXV0_9GLOM</name>
<proteinExistence type="predicted"/>
<feature type="non-terminal residue" evidence="1">
    <location>
        <position position="170"/>
    </location>
</feature>
<organism evidence="1 2">
    <name type="scientific">Acaulospora colombiana</name>
    <dbReference type="NCBI Taxonomy" id="27376"/>
    <lineage>
        <taxon>Eukaryota</taxon>
        <taxon>Fungi</taxon>
        <taxon>Fungi incertae sedis</taxon>
        <taxon>Mucoromycota</taxon>
        <taxon>Glomeromycotina</taxon>
        <taxon>Glomeromycetes</taxon>
        <taxon>Diversisporales</taxon>
        <taxon>Acaulosporaceae</taxon>
        <taxon>Acaulospora</taxon>
    </lineage>
</organism>